<dbReference type="GO" id="GO:0008270">
    <property type="term" value="F:zinc ion binding"/>
    <property type="evidence" value="ECO:0007669"/>
    <property type="project" value="UniProtKB-KW"/>
</dbReference>
<feature type="region of interest" description="Disordered" evidence="11">
    <location>
        <begin position="1"/>
        <end position="172"/>
    </location>
</feature>
<dbReference type="InterPro" id="IPR012337">
    <property type="entry name" value="RNaseH-like_sf"/>
</dbReference>
<evidence type="ECO:0000256" key="4">
    <source>
        <dbReference type="ARBA" id="ARBA00022771"/>
    </source>
</evidence>
<evidence type="ECO:0000313" key="14">
    <source>
        <dbReference type="RefSeq" id="XP_015935840.1"/>
    </source>
</evidence>
<name>A0A6P4B3Y0_ARADU</name>
<dbReference type="PANTHER" id="PTHR46481:SF10">
    <property type="entry name" value="ZINC FINGER BED DOMAIN-CONTAINING PROTEIN 39"/>
    <property type="match status" value="1"/>
</dbReference>
<feature type="compositionally biased region" description="Polar residues" evidence="11">
    <location>
        <begin position="158"/>
        <end position="170"/>
    </location>
</feature>
<feature type="domain" description="BED-type" evidence="12">
    <location>
        <begin position="444"/>
        <end position="504"/>
    </location>
</feature>
<keyword evidence="7" id="KW-0238">DNA-binding</keyword>
<feature type="region of interest" description="Disordered" evidence="11">
    <location>
        <begin position="280"/>
        <end position="299"/>
    </location>
</feature>
<evidence type="ECO:0000256" key="7">
    <source>
        <dbReference type="ARBA" id="ARBA00023125"/>
    </source>
</evidence>
<accession>A0A6P4B3Y0</accession>
<feature type="compositionally biased region" description="Basic and acidic residues" evidence="11">
    <location>
        <begin position="1"/>
        <end position="17"/>
    </location>
</feature>
<keyword evidence="8" id="KW-0804">Transcription</keyword>
<feature type="compositionally biased region" description="Polar residues" evidence="11">
    <location>
        <begin position="209"/>
        <end position="244"/>
    </location>
</feature>
<organism evidence="13 14">
    <name type="scientific">Arachis duranensis</name>
    <name type="common">Wild peanut</name>
    <dbReference type="NCBI Taxonomy" id="130453"/>
    <lineage>
        <taxon>Eukaryota</taxon>
        <taxon>Viridiplantae</taxon>
        <taxon>Streptophyta</taxon>
        <taxon>Embryophyta</taxon>
        <taxon>Tracheophyta</taxon>
        <taxon>Spermatophyta</taxon>
        <taxon>Magnoliopsida</taxon>
        <taxon>eudicotyledons</taxon>
        <taxon>Gunneridae</taxon>
        <taxon>Pentapetalae</taxon>
        <taxon>rosids</taxon>
        <taxon>fabids</taxon>
        <taxon>Fabales</taxon>
        <taxon>Fabaceae</taxon>
        <taxon>Papilionoideae</taxon>
        <taxon>50 kb inversion clade</taxon>
        <taxon>dalbergioids sensu lato</taxon>
        <taxon>Dalbergieae</taxon>
        <taxon>Pterocarpus clade</taxon>
        <taxon>Arachis</taxon>
    </lineage>
</organism>
<evidence type="ECO:0000256" key="10">
    <source>
        <dbReference type="PROSITE-ProRule" id="PRU00027"/>
    </source>
</evidence>
<keyword evidence="6" id="KW-0805">Transcription regulation</keyword>
<feature type="region of interest" description="Disordered" evidence="11">
    <location>
        <begin position="309"/>
        <end position="337"/>
    </location>
</feature>
<keyword evidence="13" id="KW-1185">Reference proteome</keyword>
<evidence type="ECO:0000256" key="5">
    <source>
        <dbReference type="ARBA" id="ARBA00022833"/>
    </source>
</evidence>
<dbReference type="InterPro" id="IPR003656">
    <property type="entry name" value="Znf_BED"/>
</dbReference>
<protein>
    <submittedName>
        <fullName evidence="14 15">Zinc finger BED domain-containing protein DAYSLEEPER isoform X1</fullName>
    </submittedName>
</protein>
<dbReference type="RefSeq" id="XP_015935843.1">
    <property type="nucleotide sequence ID" value="XM_016080357.3"/>
</dbReference>
<dbReference type="InterPro" id="IPR008906">
    <property type="entry name" value="HATC_C_dom"/>
</dbReference>
<reference evidence="13" key="1">
    <citation type="journal article" date="2016" name="Nat. Genet.">
        <title>The genome sequences of Arachis duranensis and Arachis ipaensis, the diploid ancestors of cultivated peanut.</title>
        <authorList>
            <person name="Bertioli D.J."/>
            <person name="Cannon S.B."/>
            <person name="Froenicke L."/>
            <person name="Huang G."/>
            <person name="Farmer A.D."/>
            <person name="Cannon E.K."/>
            <person name="Liu X."/>
            <person name="Gao D."/>
            <person name="Clevenger J."/>
            <person name="Dash S."/>
            <person name="Ren L."/>
            <person name="Moretzsohn M.C."/>
            <person name="Shirasawa K."/>
            <person name="Huang W."/>
            <person name="Vidigal B."/>
            <person name="Abernathy B."/>
            <person name="Chu Y."/>
            <person name="Niederhuth C.E."/>
            <person name="Umale P."/>
            <person name="Araujo A.C."/>
            <person name="Kozik A."/>
            <person name="Kim K.D."/>
            <person name="Burow M.D."/>
            <person name="Varshney R.K."/>
            <person name="Wang X."/>
            <person name="Zhang X."/>
            <person name="Barkley N."/>
            <person name="Guimaraes P.M."/>
            <person name="Isobe S."/>
            <person name="Guo B."/>
            <person name="Liao B."/>
            <person name="Stalker H.T."/>
            <person name="Schmitz R.J."/>
            <person name="Scheffler B.E."/>
            <person name="Leal-Bertioli S.C."/>
            <person name="Xun X."/>
            <person name="Jackson S.A."/>
            <person name="Michelmore R."/>
            <person name="Ozias-Akins P."/>
        </authorList>
    </citation>
    <scope>NUCLEOTIDE SEQUENCE [LARGE SCALE GENOMIC DNA]</scope>
    <source>
        <strain evidence="13">cv. V14167</strain>
    </source>
</reference>
<dbReference type="GeneID" id="107461800"/>
<feature type="compositionally biased region" description="Low complexity" evidence="11">
    <location>
        <begin position="324"/>
        <end position="334"/>
    </location>
</feature>
<feature type="region of interest" description="Disordered" evidence="11">
    <location>
        <begin position="209"/>
        <end position="253"/>
    </location>
</feature>
<dbReference type="InterPro" id="IPR036236">
    <property type="entry name" value="Znf_C2H2_sf"/>
</dbReference>
<dbReference type="SUPFAM" id="SSF53098">
    <property type="entry name" value="Ribonuclease H-like"/>
    <property type="match status" value="1"/>
</dbReference>
<keyword evidence="5" id="KW-0862">Zinc</keyword>
<dbReference type="Proteomes" id="UP000515211">
    <property type="component" value="Chromosome 1"/>
</dbReference>
<evidence type="ECO:0000256" key="2">
    <source>
        <dbReference type="ARBA" id="ARBA00011738"/>
    </source>
</evidence>
<dbReference type="Pfam" id="PF05699">
    <property type="entry name" value="Dimer_Tnp_hAT"/>
    <property type="match status" value="1"/>
</dbReference>
<dbReference type="SMART" id="SM00614">
    <property type="entry name" value="ZnF_BED"/>
    <property type="match status" value="1"/>
</dbReference>
<evidence type="ECO:0000256" key="3">
    <source>
        <dbReference type="ARBA" id="ARBA00022723"/>
    </source>
</evidence>
<keyword evidence="4 10" id="KW-0863">Zinc-finger</keyword>
<evidence type="ECO:0000259" key="12">
    <source>
        <dbReference type="PROSITE" id="PS50808"/>
    </source>
</evidence>
<dbReference type="RefSeq" id="XP_015935840.1">
    <property type="nucleotide sequence ID" value="XM_016080354.3"/>
</dbReference>
<dbReference type="PROSITE" id="PS50808">
    <property type="entry name" value="ZF_BED"/>
    <property type="match status" value="1"/>
</dbReference>
<dbReference type="GO" id="GO:0005634">
    <property type="term" value="C:nucleus"/>
    <property type="evidence" value="ECO:0007669"/>
    <property type="project" value="UniProtKB-SubCell"/>
</dbReference>
<dbReference type="InterPro" id="IPR025525">
    <property type="entry name" value="hAT-like_transposase_RNase-H"/>
</dbReference>
<evidence type="ECO:0000256" key="11">
    <source>
        <dbReference type="SAM" id="MobiDB-lite"/>
    </source>
</evidence>
<feature type="region of interest" description="Disordered" evidence="11">
    <location>
        <begin position="495"/>
        <end position="534"/>
    </location>
</feature>
<feature type="compositionally biased region" description="Polar residues" evidence="11">
    <location>
        <begin position="280"/>
        <end position="292"/>
    </location>
</feature>
<dbReference type="GO" id="GO:0009791">
    <property type="term" value="P:post-embryonic development"/>
    <property type="evidence" value="ECO:0007669"/>
    <property type="project" value="UniProtKB-ARBA"/>
</dbReference>
<dbReference type="GO" id="GO:0003677">
    <property type="term" value="F:DNA binding"/>
    <property type="evidence" value="ECO:0007669"/>
    <property type="project" value="UniProtKB-KW"/>
</dbReference>
<feature type="compositionally biased region" description="Polar residues" evidence="11">
    <location>
        <begin position="66"/>
        <end position="85"/>
    </location>
</feature>
<comment type="subunit">
    <text evidence="2">Homodimer.</text>
</comment>
<evidence type="ECO:0000256" key="9">
    <source>
        <dbReference type="ARBA" id="ARBA00023242"/>
    </source>
</evidence>
<dbReference type="RefSeq" id="XP_052110260.1">
    <property type="nucleotide sequence ID" value="XM_052254300.1"/>
</dbReference>
<feature type="compositionally biased region" description="Polar residues" evidence="11">
    <location>
        <begin position="18"/>
        <end position="39"/>
    </location>
</feature>
<dbReference type="Pfam" id="PF14372">
    <property type="entry name" value="hAT-like_RNase-H"/>
    <property type="match status" value="1"/>
</dbReference>
<evidence type="ECO:0000313" key="16">
    <source>
        <dbReference type="RefSeq" id="XP_052110260.1"/>
    </source>
</evidence>
<gene>
    <name evidence="14 15 16" type="primary">LOC107461800</name>
</gene>
<dbReference type="InterPro" id="IPR052035">
    <property type="entry name" value="ZnF_BED_domain_contain"/>
</dbReference>
<dbReference type="PANTHER" id="PTHR46481">
    <property type="entry name" value="ZINC FINGER BED DOMAIN-CONTAINING PROTEIN 4"/>
    <property type="match status" value="1"/>
</dbReference>
<proteinExistence type="predicted"/>
<evidence type="ECO:0000256" key="1">
    <source>
        <dbReference type="ARBA" id="ARBA00004123"/>
    </source>
</evidence>
<dbReference type="GO" id="GO:0046983">
    <property type="term" value="F:protein dimerization activity"/>
    <property type="evidence" value="ECO:0007669"/>
    <property type="project" value="InterPro"/>
</dbReference>
<keyword evidence="3" id="KW-0479">Metal-binding</keyword>
<evidence type="ECO:0000256" key="6">
    <source>
        <dbReference type="ARBA" id="ARBA00023015"/>
    </source>
</evidence>
<dbReference type="OrthoDB" id="2610923at2759"/>
<reference evidence="14 15" key="2">
    <citation type="submission" date="2025-04" db="UniProtKB">
        <authorList>
            <consortium name="RefSeq"/>
        </authorList>
    </citation>
    <scope>IDENTIFICATION</scope>
    <source>
        <tissue evidence="14 15">Whole plant</tissue>
    </source>
</reference>
<dbReference type="SUPFAM" id="SSF57667">
    <property type="entry name" value="beta-beta-alpha zinc fingers"/>
    <property type="match status" value="1"/>
</dbReference>
<evidence type="ECO:0000313" key="15">
    <source>
        <dbReference type="RefSeq" id="XP_015935843.1"/>
    </source>
</evidence>
<keyword evidence="9" id="KW-0539">Nucleus</keyword>
<evidence type="ECO:0000256" key="8">
    <source>
        <dbReference type="ARBA" id="ARBA00023163"/>
    </source>
</evidence>
<sequence length="1088" mass="121898">MTTLEKDKVAETPDVKSESVNADPQPTNDLAKSKTQPESTVEDSEPQPNKDLSDSKTEPEKVLPASESQVTSDDANTELLPNSESDNTKEPLNNEPEKTEALPNNQLGDTGPPDTNQPVDTQVPLNNTSVNSEATPEAPTTNEQVDSEAIASNGVAHSETQTSNDVTETQPIDEVTQRIDEVTFSETQRIDEVTFSETQHTEVIFSETQQSNEVMSEKQQSNEVVISETQPSSEVVMSDTQPSSDLVAPETQPSNEAAIHEAHAGHDVVMSEAIPEHELANSTTDPNNQLSLPENLPDHHQFTDLHMIPEDHLPQPEPLPHSEPLPSNEPLSDSHLADIKPIPEDHLAHYDTLPNNHLHHSEELSNHQLANSEALSHDQLDNSQMIPHYEMTNNETLHDNRVVGSQAHYEIVNANIPSYEIVNAETPLNHEEHTPETQPSKRRKKKSIVWEHFTIENVSAGCRRACCKQCKQSFAYSTGSKVAGTSHLKRHIAKGTCPGLLRNQDPNQVTPYTPRSRGGGSGNTTNTPKRRYRSPSTPYILFDQDRCRHEIARMIIMHDYPLHMVEHPGFVAFVQNLQPQFNMVTFNTVQGDCVATYLMEKQNLMKYFEGLPGRVCLTLDVWTSSQSVGYVFITGHFVDSDWKLQRRILNVVMEPYPDSDTALSHAVAVCLSDWSLEGRLFSITCNKTLSEAALENLRTLLSVKNPLILNGQLLVGNCVARTLSNVADDLLNSAQGIVNKIRDSVKYVKTSESHEEKFLELKQQLQVPSERSLFIDDRTQWNTTYQMLVAASELKEVFSCLDTSDPDYKGAPSMQDWKLIETLCTYLKPLFDATNILTTTPHPTPITFFHEVWKLQLDLSRAVMNEDPFISNLTKSMQEKIDKYWRDTSLILALAVVMDPRFKMKLVEFSFTKIYGDDAHVYVKIVDDGIHELFHEYVTLPLPLTPAYAEEGNGNAKADGSPGGTLLSDNGLTDFDVYIMETTSHQMKSELDQYLEESLLPRVPDFDVLGWWKLNKLKYPTLSKMARDILSVPVSSVPAESVFDTKGKEMDQYRSSLRPETVEALVCAKDWMQYGAAESSNALVKMEF</sequence>
<feature type="compositionally biased region" description="Basic and acidic residues" evidence="11">
    <location>
        <begin position="51"/>
        <end position="61"/>
    </location>
</feature>
<dbReference type="KEGG" id="adu:107461800"/>
<evidence type="ECO:0000313" key="13">
    <source>
        <dbReference type="Proteomes" id="UP000515211"/>
    </source>
</evidence>
<dbReference type="AlphaFoldDB" id="A0A6P4B3Y0"/>
<comment type="subcellular location">
    <subcellularLocation>
        <location evidence="1">Nucleus</location>
    </subcellularLocation>
</comment>
<feature type="compositionally biased region" description="Polar residues" evidence="11">
    <location>
        <begin position="102"/>
        <end position="144"/>
    </location>
</feature>